<dbReference type="SUPFAM" id="SSF46626">
    <property type="entry name" value="Cytochrome c"/>
    <property type="match status" value="1"/>
</dbReference>
<dbReference type="PROSITE" id="PS51257">
    <property type="entry name" value="PROKAR_LIPOPROTEIN"/>
    <property type="match status" value="1"/>
</dbReference>
<evidence type="ECO:0000313" key="10">
    <source>
        <dbReference type="Proteomes" id="UP001519287"/>
    </source>
</evidence>
<dbReference type="EMBL" id="JAGGLB010000048">
    <property type="protein sequence ID" value="MBP1996376.1"/>
    <property type="molecule type" value="Genomic_DNA"/>
</dbReference>
<dbReference type="InterPro" id="IPR012218">
    <property type="entry name" value="Cyt_c_BACSU-c550-type"/>
</dbReference>
<protein>
    <submittedName>
        <fullName evidence="9">Cytochrome c551</fullName>
    </submittedName>
</protein>
<feature type="chain" id="PRO_5045049153" evidence="7">
    <location>
        <begin position="21"/>
        <end position="117"/>
    </location>
</feature>
<organism evidence="9 10">
    <name type="scientific">Paenibacillus eucommiae</name>
    <dbReference type="NCBI Taxonomy" id="1355755"/>
    <lineage>
        <taxon>Bacteria</taxon>
        <taxon>Bacillati</taxon>
        <taxon>Bacillota</taxon>
        <taxon>Bacilli</taxon>
        <taxon>Bacillales</taxon>
        <taxon>Paenibacillaceae</taxon>
        <taxon>Paenibacillus</taxon>
    </lineage>
</organism>
<keyword evidence="10" id="KW-1185">Reference proteome</keyword>
<keyword evidence="4" id="KW-0249">Electron transport</keyword>
<evidence type="ECO:0000256" key="6">
    <source>
        <dbReference type="PROSITE-ProRule" id="PRU00433"/>
    </source>
</evidence>
<dbReference type="RefSeq" id="WP_209978732.1">
    <property type="nucleotide sequence ID" value="NZ_JAGGLB010000048.1"/>
</dbReference>
<comment type="caution">
    <text evidence="9">The sequence shown here is derived from an EMBL/GenBank/DDBJ whole genome shotgun (WGS) entry which is preliminary data.</text>
</comment>
<feature type="signal peptide" evidence="7">
    <location>
        <begin position="1"/>
        <end position="20"/>
    </location>
</feature>
<keyword evidence="3 6" id="KW-0479">Metal-binding</keyword>
<keyword evidence="7" id="KW-0732">Signal</keyword>
<reference evidence="9 10" key="1">
    <citation type="submission" date="2021-03" db="EMBL/GenBank/DDBJ databases">
        <title>Genomic Encyclopedia of Type Strains, Phase IV (KMG-IV): sequencing the most valuable type-strain genomes for metagenomic binning, comparative biology and taxonomic classification.</title>
        <authorList>
            <person name="Goeker M."/>
        </authorList>
    </citation>
    <scope>NUCLEOTIDE SEQUENCE [LARGE SCALE GENOMIC DNA]</scope>
    <source>
        <strain evidence="9 10">DSM 26048</strain>
    </source>
</reference>
<evidence type="ECO:0000256" key="3">
    <source>
        <dbReference type="ARBA" id="ARBA00022723"/>
    </source>
</evidence>
<dbReference type="PIRSF" id="PIRSF000025">
    <property type="entry name" value="Cytc_Bsub_c550"/>
    <property type="match status" value="1"/>
</dbReference>
<dbReference type="InterPro" id="IPR036909">
    <property type="entry name" value="Cyt_c-like_dom_sf"/>
</dbReference>
<keyword evidence="2 6" id="KW-0349">Heme</keyword>
<dbReference type="PRINTS" id="PR00605">
    <property type="entry name" value="CYTCHROMECIC"/>
</dbReference>
<evidence type="ECO:0000256" key="2">
    <source>
        <dbReference type="ARBA" id="ARBA00022617"/>
    </source>
</evidence>
<dbReference type="PANTHER" id="PTHR37823">
    <property type="entry name" value="CYTOCHROME C-553-LIKE"/>
    <property type="match status" value="1"/>
</dbReference>
<keyword evidence="1" id="KW-0813">Transport</keyword>
<dbReference type="Pfam" id="PF13442">
    <property type="entry name" value="Cytochrome_CBB3"/>
    <property type="match status" value="1"/>
</dbReference>
<evidence type="ECO:0000256" key="5">
    <source>
        <dbReference type="ARBA" id="ARBA00023004"/>
    </source>
</evidence>
<dbReference type="InterPro" id="IPR009056">
    <property type="entry name" value="Cyt_c-like_dom"/>
</dbReference>
<gene>
    <name evidence="9" type="ORF">J2Z66_008022</name>
</gene>
<evidence type="ECO:0000256" key="4">
    <source>
        <dbReference type="ARBA" id="ARBA00022982"/>
    </source>
</evidence>
<dbReference type="InterPro" id="IPR051811">
    <property type="entry name" value="Cytochrome_c550/c551-like"/>
</dbReference>
<evidence type="ECO:0000259" key="8">
    <source>
        <dbReference type="PROSITE" id="PS51007"/>
    </source>
</evidence>
<sequence length="117" mass="12297">MKRIRVIVASCFLITALGTAGCGANSATGDQTSQTPVTDIKVVSEQGMELYKANCIACHGVDLEGKVGPDLRKVGERKTKSQIAGQIRDGGGKMPAYNASLSKEDIETLAGWLASLK</sequence>
<dbReference type="Gene3D" id="1.10.760.10">
    <property type="entry name" value="Cytochrome c-like domain"/>
    <property type="match status" value="1"/>
</dbReference>
<name>A0ABS4JAV3_9BACL</name>
<dbReference type="Proteomes" id="UP001519287">
    <property type="component" value="Unassembled WGS sequence"/>
</dbReference>
<accession>A0ABS4JAV3</accession>
<evidence type="ECO:0000256" key="7">
    <source>
        <dbReference type="SAM" id="SignalP"/>
    </source>
</evidence>
<dbReference type="InterPro" id="IPR008168">
    <property type="entry name" value="Cyt_C_IC"/>
</dbReference>
<dbReference type="PROSITE" id="PS51007">
    <property type="entry name" value="CYTC"/>
    <property type="match status" value="1"/>
</dbReference>
<proteinExistence type="predicted"/>
<evidence type="ECO:0000313" key="9">
    <source>
        <dbReference type="EMBL" id="MBP1996376.1"/>
    </source>
</evidence>
<keyword evidence="5 6" id="KW-0408">Iron</keyword>
<feature type="domain" description="Cytochrome c" evidence="8">
    <location>
        <begin position="42"/>
        <end position="117"/>
    </location>
</feature>
<evidence type="ECO:0000256" key="1">
    <source>
        <dbReference type="ARBA" id="ARBA00022448"/>
    </source>
</evidence>